<protein>
    <submittedName>
        <fullName evidence="1">Uncharacterized protein</fullName>
    </submittedName>
</protein>
<dbReference type="EMBL" id="GBXM01077865">
    <property type="protein sequence ID" value="JAH30712.1"/>
    <property type="molecule type" value="Transcribed_RNA"/>
</dbReference>
<accession>A0A0E9RPE4</accession>
<organism evidence="1">
    <name type="scientific">Anguilla anguilla</name>
    <name type="common">European freshwater eel</name>
    <name type="synonym">Muraena anguilla</name>
    <dbReference type="NCBI Taxonomy" id="7936"/>
    <lineage>
        <taxon>Eukaryota</taxon>
        <taxon>Metazoa</taxon>
        <taxon>Chordata</taxon>
        <taxon>Craniata</taxon>
        <taxon>Vertebrata</taxon>
        <taxon>Euteleostomi</taxon>
        <taxon>Actinopterygii</taxon>
        <taxon>Neopterygii</taxon>
        <taxon>Teleostei</taxon>
        <taxon>Anguilliformes</taxon>
        <taxon>Anguillidae</taxon>
        <taxon>Anguilla</taxon>
    </lineage>
</organism>
<evidence type="ECO:0000313" key="1">
    <source>
        <dbReference type="EMBL" id="JAH30712.1"/>
    </source>
</evidence>
<reference evidence="1" key="1">
    <citation type="submission" date="2014-11" db="EMBL/GenBank/DDBJ databases">
        <authorList>
            <person name="Amaro Gonzalez C."/>
        </authorList>
    </citation>
    <scope>NUCLEOTIDE SEQUENCE</scope>
</reference>
<name>A0A0E9RPE4_ANGAN</name>
<sequence length="80" mass="9459">MYPCKMYVFYIYFKHCPVWACSVCFRKCINVKKIQLDESVLGHCCWFGAAIQPIGMRNQTVKMGCNCYTDRPLWIQMFSN</sequence>
<dbReference type="AlphaFoldDB" id="A0A0E9RPE4"/>
<reference evidence="1" key="2">
    <citation type="journal article" date="2015" name="Fish Shellfish Immunol.">
        <title>Early steps in the European eel (Anguilla anguilla)-Vibrio vulnificus interaction in the gills: Role of the RtxA13 toxin.</title>
        <authorList>
            <person name="Callol A."/>
            <person name="Pajuelo D."/>
            <person name="Ebbesson L."/>
            <person name="Teles M."/>
            <person name="MacKenzie S."/>
            <person name="Amaro C."/>
        </authorList>
    </citation>
    <scope>NUCLEOTIDE SEQUENCE</scope>
</reference>
<proteinExistence type="predicted"/>